<dbReference type="EMBL" id="JAGFBR010000014">
    <property type="protein sequence ID" value="KAH0455665.1"/>
    <property type="molecule type" value="Genomic_DNA"/>
</dbReference>
<sequence>MAMSVPAPIAIPTSAAARAGESLMPSPTMATTLPSFWKERTASAFPAGITSALTSSMPTCITQRQKFTSADATRVRKSPRSIPVKVLAVVTVAFPCLTFCALSKASPPFMRTPLAAPTPVATMTAVGVASPSAHGHAITTTAMENMREKTKQLLPSESHVVGTLIKTQTLAQNQQNHKAQDLEKAHLQKIRIEHHVGLVLQQRDGDPSNSLDATDSRLNRTSARRTRHSRNPKLNLPHALPVFLSSA</sequence>
<feature type="region of interest" description="Disordered" evidence="1">
    <location>
        <begin position="202"/>
        <end position="235"/>
    </location>
</feature>
<evidence type="ECO:0000256" key="1">
    <source>
        <dbReference type="SAM" id="MobiDB-lite"/>
    </source>
</evidence>
<keyword evidence="3" id="KW-1185">Reference proteome</keyword>
<evidence type="ECO:0000313" key="2">
    <source>
        <dbReference type="EMBL" id="KAH0455665.1"/>
    </source>
</evidence>
<proteinExistence type="predicted"/>
<comment type="caution">
    <text evidence="2">The sequence shown here is derived from an EMBL/GenBank/DDBJ whole genome shotgun (WGS) entry which is preliminary data.</text>
</comment>
<accession>A0AAV7GHE0</accession>
<organism evidence="2 3">
    <name type="scientific">Dendrobium chrysotoxum</name>
    <name type="common">Orchid</name>
    <dbReference type="NCBI Taxonomy" id="161865"/>
    <lineage>
        <taxon>Eukaryota</taxon>
        <taxon>Viridiplantae</taxon>
        <taxon>Streptophyta</taxon>
        <taxon>Embryophyta</taxon>
        <taxon>Tracheophyta</taxon>
        <taxon>Spermatophyta</taxon>
        <taxon>Magnoliopsida</taxon>
        <taxon>Liliopsida</taxon>
        <taxon>Asparagales</taxon>
        <taxon>Orchidaceae</taxon>
        <taxon>Epidendroideae</taxon>
        <taxon>Malaxideae</taxon>
        <taxon>Dendrobiinae</taxon>
        <taxon>Dendrobium</taxon>
    </lineage>
</organism>
<evidence type="ECO:0000313" key="3">
    <source>
        <dbReference type="Proteomes" id="UP000775213"/>
    </source>
</evidence>
<dbReference type="AlphaFoldDB" id="A0AAV7GHE0"/>
<reference evidence="2 3" key="1">
    <citation type="journal article" date="2021" name="Hortic Res">
        <title>Chromosome-scale assembly of the Dendrobium chrysotoxum genome enhances the understanding of orchid evolution.</title>
        <authorList>
            <person name="Zhang Y."/>
            <person name="Zhang G.Q."/>
            <person name="Zhang D."/>
            <person name="Liu X.D."/>
            <person name="Xu X.Y."/>
            <person name="Sun W.H."/>
            <person name="Yu X."/>
            <person name="Zhu X."/>
            <person name="Wang Z.W."/>
            <person name="Zhao X."/>
            <person name="Zhong W.Y."/>
            <person name="Chen H."/>
            <person name="Yin W.L."/>
            <person name="Huang T."/>
            <person name="Niu S.C."/>
            <person name="Liu Z.J."/>
        </authorList>
    </citation>
    <scope>NUCLEOTIDE SEQUENCE [LARGE SCALE GENOMIC DNA]</scope>
    <source>
        <strain evidence="2">Lindl</strain>
    </source>
</reference>
<feature type="compositionally biased region" description="Basic residues" evidence="1">
    <location>
        <begin position="222"/>
        <end position="231"/>
    </location>
</feature>
<name>A0AAV7GHE0_DENCH</name>
<protein>
    <submittedName>
        <fullName evidence="2">Uncharacterized protein</fullName>
    </submittedName>
</protein>
<gene>
    <name evidence="2" type="ORF">IEQ34_015697</name>
</gene>
<dbReference type="Proteomes" id="UP000775213">
    <property type="component" value="Unassembled WGS sequence"/>
</dbReference>